<evidence type="ECO:0000313" key="4">
    <source>
        <dbReference type="EMBL" id="KAE9346775.1"/>
    </source>
</evidence>
<feature type="domain" description="SET" evidence="1">
    <location>
        <begin position="185"/>
        <end position="304"/>
    </location>
</feature>
<evidence type="ECO:0000259" key="1">
    <source>
        <dbReference type="PROSITE" id="PS50280"/>
    </source>
</evidence>
<evidence type="ECO:0000313" key="6">
    <source>
        <dbReference type="Proteomes" id="UP000434957"/>
    </source>
</evidence>
<comment type="caution">
    <text evidence="3">The sequence shown here is derived from an EMBL/GenBank/DDBJ whole genome shotgun (WGS) entry which is preliminary data.</text>
</comment>
<evidence type="ECO:0000313" key="7">
    <source>
        <dbReference type="Proteomes" id="UP000435112"/>
    </source>
</evidence>
<proteinExistence type="predicted"/>
<dbReference type="EMBL" id="QXFU01000355">
    <property type="protein sequence ID" value="KAE9035738.1"/>
    <property type="molecule type" value="Genomic_DNA"/>
</dbReference>
<reference evidence="5 7" key="1">
    <citation type="submission" date="2018-09" db="EMBL/GenBank/DDBJ databases">
        <title>Genomic investigation of the strawberry pathogen Phytophthora fragariae indicates pathogenicity is determined by transcriptional variation in three key races.</title>
        <authorList>
            <person name="Adams T.M."/>
            <person name="Armitage A.D."/>
            <person name="Sobczyk M.K."/>
            <person name="Bates H.J."/>
            <person name="Dunwell J.M."/>
            <person name="Nellist C.F."/>
            <person name="Harrison R.J."/>
        </authorList>
    </citation>
    <scope>NUCLEOTIDE SEQUENCE [LARGE SCALE GENOMIC DNA]</scope>
    <source>
        <strain evidence="3 5">SCRP249</strain>
        <strain evidence="2 7">SCRP324</strain>
        <strain evidence="4 6">SCRP333</strain>
    </source>
</reference>
<protein>
    <recommendedName>
        <fullName evidence="1">SET domain-containing protein</fullName>
    </recommendedName>
</protein>
<dbReference type="Gene3D" id="2.170.270.10">
    <property type="entry name" value="SET domain"/>
    <property type="match status" value="1"/>
</dbReference>
<dbReference type="PROSITE" id="PS50280">
    <property type="entry name" value="SET"/>
    <property type="match status" value="1"/>
</dbReference>
<gene>
    <name evidence="3" type="ORF">PR001_g2949</name>
    <name evidence="2" type="ORF">PR002_g7418</name>
    <name evidence="4" type="ORF">PR003_g7268</name>
</gene>
<dbReference type="EMBL" id="QXFT01000339">
    <property type="protein sequence ID" value="KAE9346775.1"/>
    <property type="molecule type" value="Genomic_DNA"/>
</dbReference>
<dbReference type="InterPro" id="IPR046341">
    <property type="entry name" value="SET_dom_sf"/>
</dbReference>
<dbReference type="Proteomes" id="UP000435112">
    <property type="component" value="Unassembled WGS sequence"/>
</dbReference>
<dbReference type="Proteomes" id="UP000429607">
    <property type="component" value="Unassembled WGS sequence"/>
</dbReference>
<keyword evidence="6" id="KW-1185">Reference proteome</keyword>
<accession>A0A6A3NYU3</accession>
<sequence length="337" mass="36508">MQSPGSTSLLPTTSLATSITASHASTRATAAYTSTSYSMVKEDRVHVGDASVQDRDVPAWFAEAFESDGYDSEAVALVLVLPENKLKTRTEDRVVSLVPPATESISNGVWVLEEWPTGITFIREQFNPRSWKFPAVPIGIRGGAGCGCEQRCLVTACLNARESRYCTEQNCVFGGECGNGLREGNALVIARSSVTGVRGVVAIVPIPAGEVIGQYLGHVQLFGPPCRNGPVNDGFRMHLKTRSMSNEHLGIDALETSGKLRLMNHACICNPSARFHEVQAGRNLTVVAVTIRDISPGEVTVSYGDRLWFVCRCGWDGCQHRDIQHLPDIQKHRGGGL</sequence>
<dbReference type="InterPro" id="IPR001214">
    <property type="entry name" value="SET_dom"/>
</dbReference>
<dbReference type="AlphaFoldDB" id="A0A6A3NYU3"/>
<dbReference type="Pfam" id="PF00856">
    <property type="entry name" value="SET"/>
    <property type="match status" value="1"/>
</dbReference>
<dbReference type="SUPFAM" id="SSF82199">
    <property type="entry name" value="SET domain"/>
    <property type="match status" value="1"/>
</dbReference>
<organism evidence="3 5">
    <name type="scientific">Phytophthora rubi</name>
    <dbReference type="NCBI Taxonomy" id="129364"/>
    <lineage>
        <taxon>Eukaryota</taxon>
        <taxon>Sar</taxon>
        <taxon>Stramenopiles</taxon>
        <taxon>Oomycota</taxon>
        <taxon>Peronosporomycetes</taxon>
        <taxon>Peronosporales</taxon>
        <taxon>Peronosporaceae</taxon>
        <taxon>Phytophthora</taxon>
    </lineage>
</organism>
<dbReference type="SMART" id="SM00317">
    <property type="entry name" value="SET"/>
    <property type="match status" value="1"/>
</dbReference>
<dbReference type="EMBL" id="QXFV01000106">
    <property type="protein sequence ID" value="KAE9049837.1"/>
    <property type="molecule type" value="Genomic_DNA"/>
</dbReference>
<evidence type="ECO:0000313" key="3">
    <source>
        <dbReference type="EMBL" id="KAE9049837.1"/>
    </source>
</evidence>
<dbReference type="Proteomes" id="UP000434957">
    <property type="component" value="Unassembled WGS sequence"/>
</dbReference>
<dbReference type="OrthoDB" id="57563at2759"/>
<name>A0A6A3NYU3_9STRA</name>
<evidence type="ECO:0000313" key="5">
    <source>
        <dbReference type="Proteomes" id="UP000429607"/>
    </source>
</evidence>
<evidence type="ECO:0000313" key="2">
    <source>
        <dbReference type="EMBL" id="KAE9035738.1"/>
    </source>
</evidence>